<keyword evidence="1" id="KW-0472">Membrane</keyword>
<sequence>MPALRRIMAILGALMALMGLLWIGQGRGIVTWPASSFMIGQQQWVNYGSALAVAGLLLLLLARRLPRR</sequence>
<feature type="transmembrane region" description="Helical" evidence="1">
    <location>
        <begin position="44"/>
        <end position="62"/>
    </location>
</feature>
<organism evidence="2 3">
    <name type="scientific">Sphingomonas rubra</name>
    <dbReference type="NCBI Taxonomy" id="634430"/>
    <lineage>
        <taxon>Bacteria</taxon>
        <taxon>Pseudomonadati</taxon>
        <taxon>Pseudomonadota</taxon>
        <taxon>Alphaproteobacteria</taxon>
        <taxon>Sphingomonadales</taxon>
        <taxon>Sphingomonadaceae</taxon>
        <taxon>Sphingomonas</taxon>
    </lineage>
</organism>
<feature type="transmembrane region" description="Helical" evidence="1">
    <location>
        <begin position="7"/>
        <end position="24"/>
    </location>
</feature>
<evidence type="ECO:0000313" key="2">
    <source>
        <dbReference type="EMBL" id="SFP64397.1"/>
    </source>
</evidence>
<name>A0A1I5S181_9SPHN</name>
<keyword evidence="3" id="KW-1185">Reference proteome</keyword>
<accession>A0A1I5S181</accession>
<evidence type="ECO:0000256" key="1">
    <source>
        <dbReference type="SAM" id="Phobius"/>
    </source>
</evidence>
<evidence type="ECO:0000313" key="3">
    <source>
        <dbReference type="Proteomes" id="UP000199586"/>
    </source>
</evidence>
<dbReference type="STRING" id="634430.SAMN04488241_104277"/>
<dbReference type="AlphaFoldDB" id="A0A1I5S181"/>
<gene>
    <name evidence="2" type="ORF">SAMN04488241_104277</name>
</gene>
<reference evidence="2 3" key="1">
    <citation type="submission" date="2016-10" db="EMBL/GenBank/DDBJ databases">
        <authorList>
            <person name="de Groot N.N."/>
        </authorList>
    </citation>
    <scope>NUCLEOTIDE SEQUENCE [LARGE SCALE GENOMIC DNA]</scope>
    <source>
        <strain evidence="2 3">CGMCC 1.9113</strain>
    </source>
</reference>
<dbReference type="Proteomes" id="UP000199586">
    <property type="component" value="Unassembled WGS sequence"/>
</dbReference>
<dbReference type="EMBL" id="FOXP01000004">
    <property type="protein sequence ID" value="SFP64397.1"/>
    <property type="molecule type" value="Genomic_DNA"/>
</dbReference>
<proteinExistence type="predicted"/>
<protein>
    <submittedName>
        <fullName evidence="2">Uncharacterized protein</fullName>
    </submittedName>
</protein>
<keyword evidence="1" id="KW-0812">Transmembrane</keyword>
<keyword evidence="1" id="KW-1133">Transmembrane helix</keyword>
<dbReference type="RefSeq" id="WP_177200111.1">
    <property type="nucleotide sequence ID" value="NZ_FOXP01000004.1"/>
</dbReference>